<comment type="miscellaneous">
    <text evidence="6">In the reaction, the free carboxyl group of octanoic acid is attached via an amide linkage to the epsilon-amino group of a specific lysine residue of lipoyl domains of lipoate-dependent enzymes.</text>
</comment>
<dbReference type="EC" id="2.3.1.181" evidence="6 7"/>
<keyword evidence="12" id="KW-0436">Ligase</keyword>
<dbReference type="PROSITE" id="PS01313">
    <property type="entry name" value="LIPB"/>
    <property type="match status" value="1"/>
</dbReference>
<name>G2J7J5_9BURK</name>
<sequence length="211" mass="23350">MIHIRWRGIEPYPTSFDAMRAFTDARDSHTPDQLWLLEHPPVYTLGQAGDPAHLLDKNTGIDLIRTDRGGQITFHGPGQVIAYLLLDLRRRRLMARELVRRIEQAVIETLAAYNLSVCRKPGAPGLYIDDTLSGRGYHGAKIAALGLKIRRGCCYHGVSLNVNMDLRPFDSIHPCGDAGLRTVDMASLGVLADWSEAASLLAARLNENLPT</sequence>
<dbReference type="eggNOG" id="COG0321">
    <property type="taxonomic scope" value="Bacteria"/>
</dbReference>
<dbReference type="UniPathway" id="UPA00538">
    <property type="reaction ID" value="UER00592"/>
</dbReference>
<evidence type="ECO:0000256" key="2">
    <source>
        <dbReference type="ARBA" id="ARBA00022490"/>
    </source>
</evidence>
<dbReference type="GO" id="GO:0016874">
    <property type="term" value="F:ligase activity"/>
    <property type="evidence" value="ECO:0007669"/>
    <property type="project" value="UniProtKB-KW"/>
</dbReference>
<comment type="function">
    <text evidence="5 6 7">Catalyzes the transfer of endogenously produced octanoic acid from octanoyl-acyl-carrier-protein onto the lipoyl domains of lipoate-dependent enzymes. Lipoyl-ACP can also act as a substrate although octanoyl-ACP is likely to be the physiological substrate.</text>
</comment>
<evidence type="ECO:0000259" key="11">
    <source>
        <dbReference type="PROSITE" id="PS51733"/>
    </source>
</evidence>
<keyword evidence="4 6" id="KW-0012">Acyltransferase</keyword>
<comment type="pathway">
    <text evidence="1 6 7">Protein modification; protein lipoylation via endogenous pathway; protein N(6)-(lipoyl)lysine from octanoyl-[acyl-carrier-protein]: step 1/2.</text>
</comment>
<evidence type="ECO:0000313" key="13">
    <source>
        <dbReference type="Proteomes" id="UP000054051"/>
    </source>
</evidence>
<dbReference type="AlphaFoldDB" id="G2J7J5"/>
<evidence type="ECO:0000256" key="7">
    <source>
        <dbReference type="PIRNR" id="PIRNR016262"/>
    </source>
</evidence>
<feature type="site" description="Lowers pKa of active site Cys" evidence="6 10">
    <location>
        <position position="141"/>
    </location>
</feature>
<dbReference type="PIRSF" id="PIRSF016262">
    <property type="entry name" value="LPLase"/>
    <property type="match status" value="1"/>
</dbReference>
<feature type="domain" description="BPL/LPL catalytic" evidence="11">
    <location>
        <begin position="28"/>
        <end position="211"/>
    </location>
</feature>
<accession>G2J7J5</accession>
<dbReference type="GO" id="GO:0005737">
    <property type="term" value="C:cytoplasm"/>
    <property type="evidence" value="ECO:0007669"/>
    <property type="project" value="UniProtKB-SubCell"/>
</dbReference>
<evidence type="ECO:0000256" key="5">
    <source>
        <dbReference type="ARBA" id="ARBA00024732"/>
    </source>
</evidence>
<comment type="similarity">
    <text evidence="6 7">Belongs to the LipB family.</text>
</comment>
<dbReference type="GO" id="GO:0009249">
    <property type="term" value="P:protein lipoylation"/>
    <property type="evidence" value="ECO:0007669"/>
    <property type="project" value="InterPro"/>
</dbReference>
<keyword evidence="13" id="KW-1185">Reference proteome</keyword>
<evidence type="ECO:0000256" key="8">
    <source>
        <dbReference type="PIRSR" id="PIRSR016262-1"/>
    </source>
</evidence>
<comment type="subcellular location">
    <subcellularLocation>
        <location evidence="6">Cytoplasm</location>
    </subcellularLocation>
</comment>
<dbReference type="InterPro" id="IPR045864">
    <property type="entry name" value="aa-tRNA-synth_II/BPL/LPL"/>
</dbReference>
<dbReference type="Proteomes" id="UP000054051">
    <property type="component" value="Unassembled WGS sequence"/>
</dbReference>
<dbReference type="FunFam" id="3.30.930.10:FF:000020">
    <property type="entry name" value="Octanoyltransferase"/>
    <property type="match status" value="1"/>
</dbReference>
<dbReference type="InterPro" id="IPR000544">
    <property type="entry name" value="Octanoyltransferase"/>
</dbReference>
<feature type="binding site" evidence="6 9">
    <location>
        <begin position="68"/>
        <end position="75"/>
    </location>
    <ligand>
        <name>substrate</name>
    </ligand>
</feature>
<dbReference type="NCBIfam" id="NF010922">
    <property type="entry name" value="PRK14342.1"/>
    <property type="match status" value="1"/>
</dbReference>
<gene>
    <name evidence="6 12" type="primary">lipB</name>
    <name evidence="12" type="ORF">CAGGBEG34_180044</name>
</gene>
<dbReference type="CDD" id="cd16444">
    <property type="entry name" value="LipB"/>
    <property type="match status" value="1"/>
</dbReference>
<dbReference type="PANTHER" id="PTHR10993">
    <property type="entry name" value="OCTANOYLTRANSFERASE"/>
    <property type="match status" value="1"/>
</dbReference>
<protein>
    <recommendedName>
        <fullName evidence="6 7">Octanoyltransferase</fullName>
        <ecNumber evidence="6 7">2.3.1.181</ecNumber>
    </recommendedName>
    <alternativeName>
        <fullName evidence="6">Lipoate-protein ligase B</fullName>
    </alternativeName>
    <alternativeName>
        <fullName evidence="6">Lipoyl/octanoyl transferase</fullName>
    </alternativeName>
    <alternativeName>
        <fullName evidence="6">Octanoyl-[acyl-carrier-protein]-protein N-octanoyltransferase</fullName>
    </alternativeName>
</protein>
<dbReference type="HAMAP" id="MF_00013">
    <property type="entry name" value="LipB"/>
    <property type="match status" value="1"/>
</dbReference>
<evidence type="ECO:0000256" key="10">
    <source>
        <dbReference type="PIRSR" id="PIRSR016262-3"/>
    </source>
</evidence>
<dbReference type="EMBL" id="CAFB01000034">
    <property type="protein sequence ID" value="CCD28740.1"/>
    <property type="molecule type" value="Genomic_DNA"/>
</dbReference>
<dbReference type="GO" id="GO:0033819">
    <property type="term" value="F:lipoyl(octanoyl) transferase activity"/>
    <property type="evidence" value="ECO:0007669"/>
    <property type="project" value="UniProtKB-EC"/>
</dbReference>
<dbReference type="NCBIfam" id="NF010923">
    <property type="entry name" value="PRK14343.1"/>
    <property type="match status" value="1"/>
</dbReference>
<evidence type="ECO:0000256" key="9">
    <source>
        <dbReference type="PIRSR" id="PIRSR016262-2"/>
    </source>
</evidence>
<organism evidence="12 13">
    <name type="scientific">Candidatus Glomeribacter gigasporarum BEG34</name>
    <dbReference type="NCBI Taxonomy" id="1070319"/>
    <lineage>
        <taxon>Bacteria</taxon>
        <taxon>Pseudomonadati</taxon>
        <taxon>Pseudomonadota</taxon>
        <taxon>Betaproteobacteria</taxon>
        <taxon>Burkholderiales</taxon>
        <taxon>Burkholderiaceae</taxon>
        <taxon>Candidatus Glomeribacter</taxon>
    </lineage>
</organism>
<dbReference type="PANTHER" id="PTHR10993:SF7">
    <property type="entry name" value="LIPOYLTRANSFERASE 2, MITOCHONDRIAL-RELATED"/>
    <property type="match status" value="1"/>
</dbReference>
<reference evidence="12 13" key="1">
    <citation type="submission" date="2011-08" db="EMBL/GenBank/DDBJ databases">
        <title>The genome of the obligate endobacterium of an arbuscular mycorrhizal fungus reveals an interphylum network of nutritional interactions.</title>
        <authorList>
            <person name="Ghignone S."/>
            <person name="Salvioli A."/>
            <person name="Anca I."/>
            <person name="Lumini E."/>
            <person name="Ortu G."/>
            <person name="Petiti L."/>
            <person name="Cruveiller S."/>
            <person name="Bianciotto V."/>
            <person name="Piffanelli P."/>
            <person name="Lanfranco L."/>
            <person name="Bonfante P."/>
        </authorList>
    </citation>
    <scope>NUCLEOTIDE SEQUENCE [LARGE SCALE GENOMIC DNA]</scope>
    <source>
        <strain evidence="12 13">BEG34</strain>
    </source>
</reference>
<dbReference type="SUPFAM" id="SSF55681">
    <property type="entry name" value="Class II aaRS and biotin synthetases"/>
    <property type="match status" value="1"/>
</dbReference>
<keyword evidence="2 6" id="KW-0963">Cytoplasm</keyword>
<evidence type="ECO:0000256" key="6">
    <source>
        <dbReference type="HAMAP-Rule" id="MF_00013"/>
    </source>
</evidence>
<dbReference type="PROSITE" id="PS51733">
    <property type="entry name" value="BPL_LPL_CATALYTIC"/>
    <property type="match status" value="1"/>
</dbReference>
<dbReference type="InterPro" id="IPR004143">
    <property type="entry name" value="BPL_LPL_catalytic"/>
</dbReference>
<dbReference type="Pfam" id="PF21948">
    <property type="entry name" value="LplA-B_cat"/>
    <property type="match status" value="1"/>
</dbReference>
<dbReference type="NCBIfam" id="TIGR00214">
    <property type="entry name" value="lipB"/>
    <property type="match status" value="1"/>
</dbReference>
<feature type="binding site" evidence="6 9">
    <location>
        <begin position="157"/>
        <end position="159"/>
    </location>
    <ligand>
        <name>substrate</name>
    </ligand>
</feature>
<dbReference type="STRING" id="1070319.CAGGBEG34_180044"/>
<evidence type="ECO:0000256" key="4">
    <source>
        <dbReference type="ARBA" id="ARBA00023315"/>
    </source>
</evidence>
<feature type="binding site" evidence="6 9">
    <location>
        <begin position="144"/>
        <end position="146"/>
    </location>
    <ligand>
        <name>substrate</name>
    </ligand>
</feature>
<comment type="caution">
    <text evidence="12">The sequence shown here is derived from an EMBL/GenBank/DDBJ whole genome shotgun (WGS) entry which is preliminary data.</text>
</comment>
<evidence type="ECO:0000256" key="1">
    <source>
        <dbReference type="ARBA" id="ARBA00004821"/>
    </source>
</evidence>
<dbReference type="InterPro" id="IPR020605">
    <property type="entry name" value="Octanoyltransferase_CS"/>
</dbReference>
<proteinExistence type="inferred from homology"/>
<comment type="catalytic activity">
    <reaction evidence="6 7">
        <text>octanoyl-[ACP] + L-lysyl-[protein] = N(6)-octanoyl-L-lysyl-[protein] + holo-[ACP] + H(+)</text>
        <dbReference type="Rhea" id="RHEA:17665"/>
        <dbReference type="Rhea" id="RHEA-COMP:9636"/>
        <dbReference type="Rhea" id="RHEA-COMP:9685"/>
        <dbReference type="Rhea" id="RHEA-COMP:9752"/>
        <dbReference type="Rhea" id="RHEA-COMP:9928"/>
        <dbReference type="ChEBI" id="CHEBI:15378"/>
        <dbReference type="ChEBI" id="CHEBI:29969"/>
        <dbReference type="ChEBI" id="CHEBI:64479"/>
        <dbReference type="ChEBI" id="CHEBI:78463"/>
        <dbReference type="ChEBI" id="CHEBI:78809"/>
        <dbReference type="EC" id="2.3.1.181"/>
    </reaction>
</comment>
<evidence type="ECO:0000313" key="12">
    <source>
        <dbReference type="EMBL" id="CCD28740.1"/>
    </source>
</evidence>
<keyword evidence="3 6" id="KW-0808">Transferase</keyword>
<dbReference type="Gene3D" id="3.30.930.10">
    <property type="entry name" value="Bira Bifunctional Protein, Domain 2"/>
    <property type="match status" value="1"/>
</dbReference>
<dbReference type="RefSeq" id="WP_006682026.1">
    <property type="nucleotide sequence ID" value="NZ_CAFB01000034.1"/>
</dbReference>
<feature type="active site" description="Acyl-thioester intermediate" evidence="6 8">
    <location>
        <position position="175"/>
    </location>
</feature>
<evidence type="ECO:0000256" key="3">
    <source>
        <dbReference type="ARBA" id="ARBA00022679"/>
    </source>
</evidence>